<protein>
    <submittedName>
        <fullName evidence="2">Uncharacterized protein</fullName>
    </submittedName>
</protein>
<keyword evidence="1" id="KW-0812">Transmembrane</keyword>
<feature type="transmembrane region" description="Helical" evidence="1">
    <location>
        <begin position="20"/>
        <end position="43"/>
    </location>
</feature>
<dbReference type="EMBL" id="JACTNZ010000004">
    <property type="protein sequence ID" value="KAG5553343.1"/>
    <property type="molecule type" value="Genomic_DNA"/>
</dbReference>
<comment type="caution">
    <text evidence="2">The sequence shown here is derived from an EMBL/GenBank/DDBJ whole genome shotgun (WGS) entry which is preliminary data.</text>
</comment>
<dbReference type="Proteomes" id="UP000823749">
    <property type="component" value="Chromosome 4"/>
</dbReference>
<gene>
    <name evidence="2" type="ORF">RHGRI_011273</name>
</gene>
<sequence>MAESLANSAAAGDEGFVLGFTVHLSPIAAQPFALLCLLVEVLASCRRRLMRVRFSAGGLGFLTMAN</sequence>
<keyword evidence="1" id="KW-1133">Transmembrane helix</keyword>
<proteinExistence type="predicted"/>
<keyword evidence="3" id="KW-1185">Reference proteome</keyword>
<keyword evidence="1" id="KW-0472">Membrane</keyword>
<evidence type="ECO:0000256" key="1">
    <source>
        <dbReference type="SAM" id="Phobius"/>
    </source>
</evidence>
<reference evidence="2" key="1">
    <citation type="submission" date="2020-08" db="EMBL/GenBank/DDBJ databases">
        <title>Plant Genome Project.</title>
        <authorList>
            <person name="Zhang R.-G."/>
        </authorList>
    </citation>
    <scope>NUCLEOTIDE SEQUENCE</scope>
    <source>
        <strain evidence="2">WSP0</strain>
        <tissue evidence="2">Leaf</tissue>
    </source>
</reference>
<evidence type="ECO:0000313" key="2">
    <source>
        <dbReference type="EMBL" id="KAG5553343.1"/>
    </source>
</evidence>
<evidence type="ECO:0000313" key="3">
    <source>
        <dbReference type="Proteomes" id="UP000823749"/>
    </source>
</evidence>
<organism evidence="2 3">
    <name type="scientific">Rhododendron griersonianum</name>
    <dbReference type="NCBI Taxonomy" id="479676"/>
    <lineage>
        <taxon>Eukaryota</taxon>
        <taxon>Viridiplantae</taxon>
        <taxon>Streptophyta</taxon>
        <taxon>Embryophyta</taxon>
        <taxon>Tracheophyta</taxon>
        <taxon>Spermatophyta</taxon>
        <taxon>Magnoliopsida</taxon>
        <taxon>eudicotyledons</taxon>
        <taxon>Gunneridae</taxon>
        <taxon>Pentapetalae</taxon>
        <taxon>asterids</taxon>
        <taxon>Ericales</taxon>
        <taxon>Ericaceae</taxon>
        <taxon>Ericoideae</taxon>
        <taxon>Rhodoreae</taxon>
        <taxon>Rhododendron</taxon>
    </lineage>
</organism>
<accession>A0AAV6KLE4</accession>
<dbReference type="AlphaFoldDB" id="A0AAV6KLE4"/>
<name>A0AAV6KLE4_9ERIC</name>